<dbReference type="Proteomes" id="UP001150062">
    <property type="component" value="Unassembled WGS sequence"/>
</dbReference>
<dbReference type="PANTHER" id="PTHR22883">
    <property type="entry name" value="ZINC FINGER DHHC DOMAIN CONTAINING PROTEIN"/>
    <property type="match status" value="1"/>
</dbReference>
<keyword evidence="5 10" id="KW-0472">Membrane</keyword>
<keyword evidence="6" id="KW-0564">Palmitate</keyword>
<protein>
    <recommendedName>
        <fullName evidence="10">Palmitoyltransferase</fullName>
        <ecNumber evidence="10">2.3.1.225</ecNumber>
    </recommendedName>
</protein>
<reference evidence="13" key="1">
    <citation type="submission" date="2022-08" db="EMBL/GenBank/DDBJ databases">
        <title>Novel sulfate-reducing endosymbionts in the free-living metamonad Anaeramoeba.</title>
        <authorList>
            <person name="Jerlstrom-Hultqvist J."/>
            <person name="Cepicka I."/>
            <person name="Gallot-Lavallee L."/>
            <person name="Salas-Leiva D."/>
            <person name="Curtis B.A."/>
            <person name="Zahonova K."/>
            <person name="Pipaliya S."/>
            <person name="Dacks J."/>
            <person name="Roger A.J."/>
        </authorList>
    </citation>
    <scope>NUCLEOTIDE SEQUENCE</scope>
    <source>
        <strain evidence="13">Schooner1</strain>
    </source>
</reference>
<evidence type="ECO:0000313" key="14">
    <source>
        <dbReference type="Proteomes" id="UP001150062"/>
    </source>
</evidence>
<keyword evidence="4 10" id="KW-1133">Transmembrane helix</keyword>
<keyword evidence="8 10" id="KW-0012">Acyltransferase</keyword>
<feature type="compositionally biased region" description="Basic residues" evidence="11">
    <location>
        <begin position="187"/>
        <end position="200"/>
    </location>
</feature>
<keyword evidence="2 10" id="KW-0808">Transferase</keyword>
<dbReference type="InterPro" id="IPR039859">
    <property type="entry name" value="PFA4/ZDH16/20/ERF2-like"/>
</dbReference>
<accession>A0ABQ8YYZ0</accession>
<keyword evidence="7" id="KW-0449">Lipoprotein</keyword>
<dbReference type="EMBL" id="JAOAOG010000090">
    <property type="protein sequence ID" value="KAJ6249841.1"/>
    <property type="molecule type" value="Genomic_DNA"/>
</dbReference>
<evidence type="ECO:0000256" key="9">
    <source>
        <dbReference type="ARBA" id="ARBA00048048"/>
    </source>
</evidence>
<feature type="transmembrane region" description="Helical" evidence="10">
    <location>
        <begin position="349"/>
        <end position="368"/>
    </location>
</feature>
<evidence type="ECO:0000256" key="7">
    <source>
        <dbReference type="ARBA" id="ARBA00023288"/>
    </source>
</evidence>
<evidence type="ECO:0000256" key="3">
    <source>
        <dbReference type="ARBA" id="ARBA00022692"/>
    </source>
</evidence>
<evidence type="ECO:0000256" key="1">
    <source>
        <dbReference type="ARBA" id="ARBA00004127"/>
    </source>
</evidence>
<dbReference type="Pfam" id="PF01529">
    <property type="entry name" value="DHHC"/>
    <property type="match status" value="1"/>
</dbReference>
<evidence type="ECO:0000256" key="10">
    <source>
        <dbReference type="RuleBase" id="RU079119"/>
    </source>
</evidence>
<feature type="compositionally biased region" description="Low complexity" evidence="11">
    <location>
        <begin position="202"/>
        <end position="215"/>
    </location>
</feature>
<evidence type="ECO:0000256" key="4">
    <source>
        <dbReference type="ARBA" id="ARBA00022989"/>
    </source>
</evidence>
<comment type="subcellular location">
    <subcellularLocation>
        <location evidence="1">Endomembrane system</location>
        <topology evidence="1">Multi-pass membrane protein</topology>
    </subcellularLocation>
</comment>
<evidence type="ECO:0000256" key="6">
    <source>
        <dbReference type="ARBA" id="ARBA00023139"/>
    </source>
</evidence>
<gene>
    <name evidence="13" type="ORF">M0813_16521</name>
</gene>
<evidence type="ECO:0000256" key="5">
    <source>
        <dbReference type="ARBA" id="ARBA00023136"/>
    </source>
</evidence>
<feature type="domain" description="Palmitoyltransferase DHHC" evidence="12">
    <location>
        <begin position="262"/>
        <end position="392"/>
    </location>
</feature>
<name>A0ABQ8YYZ0_9EUKA</name>
<comment type="catalytic activity">
    <reaction evidence="9 10">
        <text>L-cysteinyl-[protein] + hexadecanoyl-CoA = S-hexadecanoyl-L-cysteinyl-[protein] + CoA</text>
        <dbReference type="Rhea" id="RHEA:36683"/>
        <dbReference type="Rhea" id="RHEA-COMP:10131"/>
        <dbReference type="Rhea" id="RHEA-COMP:11032"/>
        <dbReference type="ChEBI" id="CHEBI:29950"/>
        <dbReference type="ChEBI" id="CHEBI:57287"/>
        <dbReference type="ChEBI" id="CHEBI:57379"/>
        <dbReference type="ChEBI" id="CHEBI:74151"/>
        <dbReference type="EC" id="2.3.1.225"/>
    </reaction>
</comment>
<feature type="transmembrane region" description="Helical" evidence="10">
    <location>
        <begin position="37"/>
        <end position="57"/>
    </location>
</feature>
<feature type="region of interest" description="Disordered" evidence="11">
    <location>
        <begin position="150"/>
        <end position="215"/>
    </location>
</feature>
<organism evidence="13 14">
    <name type="scientific">Anaeramoeba flamelloides</name>
    <dbReference type="NCBI Taxonomy" id="1746091"/>
    <lineage>
        <taxon>Eukaryota</taxon>
        <taxon>Metamonada</taxon>
        <taxon>Anaeramoebidae</taxon>
        <taxon>Anaeramoeba</taxon>
    </lineage>
</organism>
<evidence type="ECO:0000313" key="13">
    <source>
        <dbReference type="EMBL" id="KAJ6249841.1"/>
    </source>
</evidence>
<feature type="compositionally biased region" description="Basic and acidic residues" evidence="11">
    <location>
        <begin position="172"/>
        <end position="186"/>
    </location>
</feature>
<feature type="transmembrane region" description="Helical" evidence="10">
    <location>
        <begin position="63"/>
        <end position="87"/>
    </location>
</feature>
<evidence type="ECO:0000256" key="11">
    <source>
        <dbReference type="SAM" id="MobiDB-lite"/>
    </source>
</evidence>
<comment type="similarity">
    <text evidence="10">Belongs to the DHHC palmitoyltransferase family.</text>
</comment>
<sequence length="496" mass="58883">MKYDQNEHDVMLYEVWPSYNTIFCEGSCFTGPDNKQLFFTYLIYDLPIVVFLIFVGFDLYKDLHYLVFYAICYLAFQTNLTLTLTSFTDPGIIMRQPYPQCLLGEITEEKVVNFPSPWISKEPIRLDKFEWKVPIDTDIEEIIRLKKENDELNPKQQPKKKTKANNKLLRQNKKDKEKEKEKEKEKKNNKKNIKKKKKNKQSSNTDTTTTISSYSSLSSDYSFTDISSVEISQSNEEDVEINSLKGNPLFATNLNEEDKCWYCVTCNIYKPTRSSHCGRCDNCVLRFDHHCPWVGTDVGLRNIRYYIIFLIGIYLTFWCLLVFTVWHSWMEIDDQLGKEKAIRDALLSYLKRYPADIVIVLYSLILVIKLTNLTLHQIYYVSTNVTTKEYLKGTWKGRENPFNKGIIRNWLQILFGKVPKSYIKLKEYVTEKEKSSFMFHFNYNIFEIYQSQMNKIQDFESDLNWTEVDQFNLNPKMTNEITRNKLRERRKKDLKK</sequence>
<proteinExistence type="inferred from homology"/>
<evidence type="ECO:0000259" key="12">
    <source>
        <dbReference type="Pfam" id="PF01529"/>
    </source>
</evidence>
<evidence type="ECO:0000256" key="2">
    <source>
        <dbReference type="ARBA" id="ARBA00022679"/>
    </source>
</evidence>
<dbReference type="PROSITE" id="PS50216">
    <property type="entry name" value="DHHC"/>
    <property type="match status" value="1"/>
</dbReference>
<dbReference type="PANTHER" id="PTHR22883:SF43">
    <property type="entry name" value="PALMITOYLTRANSFERASE APP"/>
    <property type="match status" value="1"/>
</dbReference>
<evidence type="ECO:0000256" key="8">
    <source>
        <dbReference type="ARBA" id="ARBA00023315"/>
    </source>
</evidence>
<keyword evidence="14" id="KW-1185">Reference proteome</keyword>
<comment type="domain">
    <text evidence="10">The DHHC domain is required for palmitoyltransferase activity.</text>
</comment>
<comment type="caution">
    <text evidence="13">The sequence shown here is derived from an EMBL/GenBank/DDBJ whole genome shotgun (WGS) entry which is preliminary data.</text>
</comment>
<feature type="transmembrane region" description="Helical" evidence="10">
    <location>
        <begin position="305"/>
        <end position="329"/>
    </location>
</feature>
<dbReference type="InterPro" id="IPR001594">
    <property type="entry name" value="Palmitoyltrfase_DHHC"/>
</dbReference>
<dbReference type="EC" id="2.3.1.225" evidence="10"/>
<keyword evidence="3 10" id="KW-0812">Transmembrane</keyword>